<evidence type="ECO:0000256" key="4">
    <source>
        <dbReference type="ARBA" id="ARBA00022670"/>
    </source>
</evidence>
<evidence type="ECO:0000256" key="6">
    <source>
        <dbReference type="ARBA" id="ARBA00022801"/>
    </source>
</evidence>
<keyword evidence="9" id="KW-0732">Signal</keyword>
<dbReference type="InterPro" id="IPR008753">
    <property type="entry name" value="Peptidase_M13_N"/>
</dbReference>
<evidence type="ECO:0000313" key="13">
    <source>
        <dbReference type="Proteomes" id="UP000095300"/>
    </source>
</evidence>
<keyword evidence="5" id="KW-0479">Metal-binding</keyword>
<dbReference type="PROSITE" id="PS51885">
    <property type="entry name" value="NEPRILYSIN"/>
    <property type="match status" value="1"/>
</dbReference>
<accession>A0A1I8PSS2</accession>
<dbReference type="InterPro" id="IPR024079">
    <property type="entry name" value="MetalloPept_cat_dom_sf"/>
</dbReference>
<evidence type="ECO:0000256" key="2">
    <source>
        <dbReference type="ARBA" id="ARBA00004401"/>
    </source>
</evidence>
<dbReference type="EnsemblMetazoa" id="SCAU010768-RA">
    <property type="protein sequence ID" value="SCAU010768-PA"/>
    <property type="gene ID" value="SCAU010768"/>
</dbReference>
<dbReference type="PANTHER" id="PTHR11733:SF238">
    <property type="entry name" value="FI07649P-RELATED"/>
    <property type="match status" value="1"/>
</dbReference>
<keyword evidence="7" id="KW-0862">Zinc</keyword>
<dbReference type="Gene3D" id="1.10.1380.10">
    <property type="entry name" value="Neutral endopeptidase , domain2"/>
    <property type="match status" value="1"/>
</dbReference>
<evidence type="ECO:0000259" key="11">
    <source>
        <dbReference type="Pfam" id="PF05649"/>
    </source>
</evidence>
<dbReference type="OrthoDB" id="6475849at2759"/>
<feature type="domain" description="Peptidase M13 C-terminal" evidence="10">
    <location>
        <begin position="462"/>
        <end position="666"/>
    </location>
</feature>
<dbReference type="Pfam" id="PF01431">
    <property type="entry name" value="Peptidase_M13"/>
    <property type="match status" value="1"/>
</dbReference>
<keyword evidence="4" id="KW-0645">Protease</keyword>
<dbReference type="GO" id="GO:0005886">
    <property type="term" value="C:plasma membrane"/>
    <property type="evidence" value="ECO:0007669"/>
    <property type="project" value="UniProtKB-SubCell"/>
</dbReference>
<feature type="domain" description="Peptidase M13 N-terminal" evidence="11">
    <location>
        <begin position="56"/>
        <end position="400"/>
    </location>
</feature>
<name>A0A1I8PSS2_STOCA</name>
<keyword evidence="13" id="KW-1185">Reference proteome</keyword>
<evidence type="ECO:0000313" key="12">
    <source>
        <dbReference type="EnsemblMetazoa" id="SCAU010768-PA"/>
    </source>
</evidence>
<dbReference type="Gene3D" id="3.40.390.10">
    <property type="entry name" value="Collagenase (Catalytic Domain)"/>
    <property type="match status" value="1"/>
</dbReference>
<keyword evidence="8" id="KW-0482">Metalloprotease</keyword>
<dbReference type="Proteomes" id="UP000095300">
    <property type="component" value="Unassembled WGS sequence"/>
</dbReference>
<feature type="signal peptide" evidence="9">
    <location>
        <begin position="1"/>
        <end position="24"/>
    </location>
</feature>
<comment type="similarity">
    <text evidence="3">Belongs to the peptidase M13 family.</text>
</comment>
<comment type="cofactor">
    <cofactor evidence="1">
        <name>Zn(2+)</name>
        <dbReference type="ChEBI" id="CHEBI:29105"/>
    </cofactor>
</comment>
<dbReference type="InterPro" id="IPR000718">
    <property type="entry name" value="Peptidase_M13"/>
</dbReference>
<dbReference type="InterPro" id="IPR042089">
    <property type="entry name" value="Peptidase_M13_dom_2"/>
</dbReference>
<evidence type="ECO:0008006" key="14">
    <source>
        <dbReference type="Google" id="ProtNLM"/>
    </source>
</evidence>
<dbReference type="AlphaFoldDB" id="A0A1I8PSS2"/>
<dbReference type="GO" id="GO:0046872">
    <property type="term" value="F:metal ion binding"/>
    <property type="evidence" value="ECO:0007669"/>
    <property type="project" value="UniProtKB-KW"/>
</dbReference>
<dbReference type="PANTHER" id="PTHR11733">
    <property type="entry name" value="ZINC METALLOPROTEASE FAMILY M13 NEPRILYSIN-RELATED"/>
    <property type="match status" value="1"/>
</dbReference>
<keyword evidence="6" id="KW-0378">Hydrolase</keyword>
<dbReference type="InterPro" id="IPR018497">
    <property type="entry name" value="Peptidase_M13_C"/>
</dbReference>
<evidence type="ECO:0000256" key="5">
    <source>
        <dbReference type="ARBA" id="ARBA00022723"/>
    </source>
</evidence>
<evidence type="ECO:0000256" key="3">
    <source>
        <dbReference type="ARBA" id="ARBA00007357"/>
    </source>
</evidence>
<evidence type="ECO:0000256" key="7">
    <source>
        <dbReference type="ARBA" id="ARBA00022833"/>
    </source>
</evidence>
<dbReference type="CDD" id="cd08662">
    <property type="entry name" value="M13"/>
    <property type="match status" value="1"/>
</dbReference>
<evidence type="ECO:0000256" key="9">
    <source>
        <dbReference type="SAM" id="SignalP"/>
    </source>
</evidence>
<dbReference type="VEuPathDB" id="VectorBase:SCAU010768"/>
<dbReference type="GO" id="GO:0016485">
    <property type="term" value="P:protein processing"/>
    <property type="evidence" value="ECO:0007669"/>
    <property type="project" value="TreeGrafter"/>
</dbReference>
<gene>
    <name evidence="12" type="primary">106096228</name>
</gene>
<comment type="subcellular location">
    <subcellularLocation>
        <location evidence="2">Cell membrane</location>
        <topology evidence="2">Single-pass type II membrane protein</topology>
    </subcellularLocation>
</comment>
<evidence type="ECO:0000259" key="10">
    <source>
        <dbReference type="Pfam" id="PF01431"/>
    </source>
</evidence>
<organism evidence="12 13">
    <name type="scientific">Stomoxys calcitrans</name>
    <name type="common">Stable fly</name>
    <name type="synonym">Conops calcitrans</name>
    <dbReference type="NCBI Taxonomy" id="35570"/>
    <lineage>
        <taxon>Eukaryota</taxon>
        <taxon>Metazoa</taxon>
        <taxon>Ecdysozoa</taxon>
        <taxon>Arthropoda</taxon>
        <taxon>Hexapoda</taxon>
        <taxon>Insecta</taxon>
        <taxon>Pterygota</taxon>
        <taxon>Neoptera</taxon>
        <taxon>Endopterygota</taxon>
        <taxon>Diptera</taxon>
        <taxon>Brachycera</taxon>
        <taxon>Muscomorpha</taxon>
        <taxon>Muscoidea</taxon>
        <taxon>Muscidae</taxon>
        <taxon>Stomoxys</taxon>
    </lineage>
</organism>
<evidence type="ECO:0000256" key="1">
    <source>
        <dbReference type="ARBA" id="ARBA00001947"/>
    </source>
</evidence>
<sequence length="669" mass="77155">MPKYSIAILILSVFATKDPQPVQAADENPTNAESLESARHAKTQEIRKYMNETVDPCDDFFEFACGNWRTHHPASKSTKQTRAFMMAVNVIDSKLPSLLMAENETDTETEIKIKTFYKSCMAAYPVNRSVYNQELTAIANDFFDNPQLLGNETWPEEENFNWLKTVANIYHKYGLKIILGYDIKADINDKDAHTMTLTGHKSEMPDGTHIGIALQRLLRTDGHKSFKLGQEIFGFHQALMKIAAHNEDYTIIEIDELIAKHADEIDLGLYFNISYGSVPHGEIIYNPKHLSSLVKLLNETPRQVVALYLHFHVFIDFLDMWPSRKSDFKMYCANKIKKQFPDVVSFMFYGNYNVQKAEQQVANIWQDIKMSLGLLLESRNLSWFDDETRESALEKWHWVQMMVPSYQDGYLEQLYKDLVFQPQAHYLDNLKALKTYKAARKRALLNQAPPMDQLLSMTTPIYSLVGNSILVPVSMLNTSYFYSPYDPVVLQMARLGFLLGHEILHGFSGSGRQFDRLGQYFGEANDDMEQIYHDRNECLQEQYHNQTYDGSAVPLGDQDENEADIGGILLALLSYHRWREHEKRTQAELDLEILPALNYTTDQLFFIYYGQTWCADTHKSMRSMIIQNDDHAPDELRVYVPLTNFKEFSEAFQCPLGSKMNPVKKCGTY</sequence>
<feature type="chain" id="PRO_5009327150" description="Peptidase M13 C-terminal domain-containing protein" evidence="9">
    <location>
        <begin position="25"/>
        <end position="669"/>
    </location>
</feature>
<dbReference type="KEGG" id="scac:106096228"/>
<dbReference type="GO" id="GO:0004222">
    <property type="term" value="F:metalloendopeptidase activity"/>
    <property type="evidence" value="ECO:0007669"/>
    <property type="project" value="InterPro"/>
</dbReference>
<dbReference type="Pfam" id="PF05649">
    <property type="entry name" value="Peptidase_M13_N"/>
    <property type="match status" value="1"/>
</dbReference>
<dbReference type="SUPFAM" id="SSF55486">
    <property type="entry name" value="Metalloproteases ('zincins'), catalytic domain"/>
    <property type="match status" value="1"/>
</dbReference>
<proteinExistence type="inferred from homology"/>
<reference evidence="12" key="1">
    <citation type="submission" date="2020-05" db="UniProtKB">
        <authorList>
            <consortium name="EnsemblMetazoa"/>
        </authorList>
    </citation>
    <scope>IDENTIFICATION</scope>
    <source>
        <strain evidence="12">USDA</strain>
    </source>
</reference>
<evidence type="ECO:0000256" key="8">
    <source>
        <dbReference type="ARBA" id="ARBA00023049"/>
    </source>
</evidence>
<dbReference type="PRINTS" id="PR00786">
    <property type="entry name" value="NEPRILYSIN"/>
</dbReference>
<protein>
    <recommendedName>
        <fullName evidence="14">Peptidase M13 C-terminal domain-containing protein</fullName>
    </recommendedName>
</protein>